<dbReference type="OrthoDB" id="2873061at2759"/>
<evidence type="ECO:0000313" key="2">
    <source>
        <dbReference type="EMBL" id="CEP19820.1"/>
    </source>
</evidence>
<dbReference type="PANTHER" id="PTHR35587">
    <property type="entry name" value="EXPRESSED PROTEIN"/>
    <property type="match status" value="1"/>
</dbReference>
<name>A0A0B7NW39_9FUNG</name>
<organism evidence="2 3">
    <name type="scientific">Parasitella parasitica</name>
    <dbReference type="NCBI Taxonomy" id="35722"/>
    <lineage>
        <taxon>Eukaryota</taxon>
        <taxon>Fungi</taxon>
        <taxon>Fungi incertae sedis</taxon>
        <taxon>Mucoromycota</taxon>
        <taxon>Mucoromycotina</taxon>
        <taxon>Mucoromycetes</taxon>
        <taxon>Mucorales</taxon>
        <taxon>Mucorineae</taxon>
        <taxon>Mucoraceae</taxon>
        <taxon>Parasitella</taxon>
    </lineage>
</organism>
<dbReference type="AlphaFoldDB" id="A0A0B7NW39"/>
<feature type="compositionally biased region" description="Basic and acidic residues" evidence="1">
    <location>
        <begin position="65"/>
        <end position="74"/>
    </location>
</feature>
<feature type="compositionally biased region" description="Polar residues" evidence="1">
    <location>
        <begin position="84"/>
        <end position="97"/>
    </location>
</feature>
<reference evidence="2 3" key="1">
    <citation type="submission" date="2014-09" db="EMBL/GenBank/DDBJ databases">
        <authorList>
            <person name="Ellenberger Sabrina"/>
        </authorList>
    </citation>
    <scope>NUCLEOTIDE SEQUENCE [LARGE SCALE GENOMIC DNA]</scope>
    <source>
        <strain evidence="2 3">CBS 412.66</strain>
    </source>
</reference>
<feature type="region of interest" description="Disordered" evidence="1">
    <location>
        <begin position="1"/>
        <end position="100"/>
    </location>
</feature>
<dbReference type="Proteomes" id="UP000054107">
    <property type="component" value="Unassembled WGS sequence"/>
</dbReference>
<sequence>MEVLTNKDVIPSSKLTSSPKKKSLTVNKTKTTDTAGKEQKQKKKKVKAESYGSDLSIKETKKKIDRAGEKDKPTKLKKKKGTTVPNTQQDLAKQQAETLRKAAASLKKPELASNPNAGGNSALRLRLDLNLDADIKLKAKIKGSVKLTLL</sequence>
<gene>
    <name evidence="2" type="primary">PARPA_14137.1 scaffold 48217</name>
</gene>
<proteinExistence type="predicted"/>
<keyword evidence="3" id="KW-1185">Reference proteome</keyword>
<dbReference type="EMBL" id="LN734107">
    <property type="protein sequence ID" value="CEP19820.1"/>
    <property type="molecule type" value="Genomic_DNA"/>
</dbReference>
<evidence type="ECO:0000313" key="3">
    <source>
        <dbReference type="Proteomes" id="UP000054107"/>
    </source>
</evidence>
<accession>A0A0B7NW39</accession>
<protein>
    <submittedName>
        <fullName evidence="2">Uncharacterized protein</fullName>
    </submittedName>
</protein>
<evidence type="ECO:0000256" key="1">
    <source>
        <dbReference type="SAM" id="MobiDB-lite"/>
    </source>
</evidence>
<dbReference type="PANTHER" id="PTHR35587:SF4">
    <property type="match status" value="1"/>
</dbReference>